<dbReference type="Pfam" id="PF00990">
    <property type="entry name" value="GGDEF"/>
    <property type="match status" value="1"/>
</dbReference>
<evidence type="ECO:0000256" key="3">
    <source>
        <dbReference type="ARBA" id="ARBA00034247"/>
    </source>
</evidence>
<dbReference type="FunFam" id="3.30.70.270:FF:000001">
    <property type="entry name" value="Diguanylate cyclase domain protein"/>
    <property type="match status" value="1"/>
</dbReference>
<dbReference type="InterPro" id="IPR050469">
    <property type="entry name" value="Diguanylate_Cyclase"/>
</dbReference>
<dbReference type="CDD" id="cd01949">
    <property type="entry name" value="GGDEF"/>
    <property type="match status" value="1"/>
</dbReference>
<dbReference type="PANTHER" id="PTHR45138:SF9">
    <property type="entry name" value="DIGUANYLATE CYCLASE DGCM-RELATED"/>
    <property type="match status" value="1"/>
</dbReference>
<dbReference type="InterPro" id="IPR029787">
    <property type="entry name" value="Nucleotide_cyclase"/>
</dbReference>
<dbReference type="GO" id="GO:0052621">
    <property type="term" value="F:diguanylate cyclase activity"/>
    <property type="evidence" value="ECO:0007669"/>
    <property type="project" value="UniProtKB-EC"/>
</dbReference>
<evidence type="ECO:0000256" key="1">
    <source>
        <dbReference type="ARBA" id="ARBA00001946"/>
    </source>
</evidence>
<dbReference type="InterPro" id="IPR043128">
    <property type="entry name" value="Rev_trsase/Diguanyl_cyclase"/>
</dbReference>
<proteinExistence type="predicted"/>
<dbReference type="Gene3D" id="3.30.70.270">
    <property type="match status" value="1"/>
</dbReference>
<dbReference type="InterPro" id="IPR000160">
    <property type="entry name" value="GGDEF_dom"/>
</dbReference>
<keyword evidence="4" id="KW-1133">Transmembrane helix</keyword>
<comment type="catalytic activity">
    <reaction evidence="3">
        <text>2 GTP = 3',3'-c-di-GMP + 2 diphosphate</text>
        <dbReference type="Rhea" id="RHEA:24898"/>
        <dbReference type="ChEBI" id="CHEBI:33019"/>
        <dbReference type="ChEBI" id="CHEBI:37565"/>
        <dbReference type="ChEBI" id="CHEBI:58805"/>
        <dbReference type="EC" id="2.7.7.65"/>
    </reaction>
</comment>
<reference evidence="6" key="1">
    <citation type="submission" date="2019-09" db="EMBL/GenBank/DDBJ databases">
        <authorList>
            <person name="Hjerde E."/>
        </authorList>
    </citation>
    <scope>NUCLEOTIDE SEQUENCE</scope>
    <source>
        <strain evidence="6">06/09/160</strain>
    </source>
</reference>
<feature type="transmembrane region" description="Helical" evidence="4">
    <location>
        <begin position="12"/>
        <end position="34"/>
    </location>
</feature>
<dbReference type="SUPFAM" id="SSF55073">
    <property type="entry name" value="Nucleotide cyclase"/>
    <property type="match status" value="1"/>
</dbReference>
<protein>
    <recommendedName>
        <fullName evidence="2">diguanylate cyclase</fullName>
        <ecNumber evidence="2">2.7.7.65</ecNumber>
    </recommendedName>
</protein>
<name>A0A5Q4YXN5_9GAMM</name>
<dbReference type="PROSITE" id="PS50887">
    <property type="entry name" value="GGDEF"/>
    <property type="match status" value="1"/>
</dbReference>
<dbReference type="GO" id="GO:0005886">
    <property type="term" value="C:plasma membrane"/>
    <property type="evidence" value="ECO:0007669"/>
    <property type="project" value="TreeGrafter"/>
</dbReference>
<evidence type="ECO:0000256" key="4">
    <source>
        <dbReference type="SAM" id="Phobius"/>
    </source>
</evidence>
<comment type="cofactor">
    <cofactor evidence="1">
        <name>Mg(2+)</name>
        <dbReference type="ChEBI" id="CHEBI:18420"/>
    </cofactor>
</comment>
<gene>
    <name evidence="6" type="primary">cph2_2</name>
    <name evidence="6" type="ORF">AW0309160_00999</name>
</gene>
<dbReference type="InterPro" id="IPR007892">
    <property type="entry name" value="CHASE4"/>
</dbReference>
<dbReference type="GO" id="GO:0043709">
    <property type="term" value="P:cell adhesion involved in single-species biofilm formation"/>
    <property type="evidence" value="ECO:0007669"/>
    <property type="project" value="TreeGrafter"/>
</dbReference>
<keyword evidence="4" id="KW-0812">Transmembrane</keyword>
<evidence type="ECO:0000313" key="6">
    <source>
        <dbReference type="EMBL" id="VVV03616.1"/>
    </source>
</evidence>
<dbReference type="PANTHER" id="PTHR45138">
    <property type="entry name" value="REGULATORY COMPONENTS OF SENSORY TRANSDUCTION SYSTEM"/>
    <property type="match status" value="1"/>
</dbReference>
<feature type="domain" description="GGDEF" evidence="5">
    <location>
        <begin position="369"/>
        <end position="507"/>
    </location>
</feature>
<evidence type="ECO:0000256" key="2">
    <source>
        <dbReference type="ARBA" id="ARBA00012528"/>
    </source>
</evidence>
<feature type="transmembrane region" description="Helical" evidence="4">
    <location>
        <begin position="262"/>
        <end position="284"/>
    </location>
</feature>
<dbReference type="Pfam" id="PF05228">
    <property type="entry name" value="CHASE4"/>
    <property type="match status" value="1"/>
</dbReference>
<dbReference type="AlphaFoldDB" id="A0A5Q4YXN5"/>
<evidence type="ECO:0000259" key="5">
    <source>
        <dbReference type="PROSITE" id="PS50887"/>
    </source>
</evidence>
<dbReference type="EMBL" id="LR721750">
    <property type="protein sequence ID" value="VVV03616.1"/>
    <property type="molecule type" value="Genomic_DNA"/>
</dbReference>
<dbReference type="NCBIfam" id="TIGR00254">
    <property type="entry name" value="GGDEF"/>
    <property type="match status" value="1"/>
</dbReference>
<dbReference type="GO" id="GO:1902201">
    <property type="term" value="P:negative regulation of bacterial-type flagellum-dependent cell motility"/>
    <property type="evidence" value="ECO:0007669"/>
    <property type="project" value="TreeGrafter"/>
</dbReference>
<accession>A0A5Q4YXN5</accession>
<sequence length="523" mass="60144">MQLSHRSLKQLTILVSLTISLMFVISYLCIHYFWSYDKALEEVKKQQVEEVNRIKTVLNLTKHDLTNSLEDYAAWNGLSDYIDRPNQEFIDDSINDHAFASLKLNGIFIFDSNVNLIWGRHYDPFLDQELSYDEIRYKFGSLLANTLKSPQDKITTSTQFLVINGNPVLMATSRVCNSHGEVCDKGYMMMLKPINKNFTDTLKLATGIDVIILTKKKSKTQDLLSQKDTSIIKKFYSESESTIHFIIRHTIKAPNFISFGELSAILSFASFMFIANLYLAHLLLKPFKTARLTLDYLSKGEIPTTTLADRFISQEIRDFAHHINQVFIELDAQKKELEWMSYHDTLTKVANRRKLQVHWDEISNDNQKKHISVALIDIDYFKPFNDNYGHLEGDIALQMVAQTLKKSDTECDKFVARFGGEEFYIVLSSSQPIDCEKEASLLIENINQLAIPHKYTETEVNWLTISLGMVSCQQQPLHCQKEILLIADQALYQAKANGRNRYVIEKYQSCTVKSNYNTNPNSG</sequence>
<organism evidence="6">
    <name type="scientific">Aliivibrio wodanis</name>
    <dbReference type="NCBI Taxonomy" id="80852"/>
    <lineage>
        <taxon>Bacteria</taxon>
        <taxon>Pseudomonadati</taxon>
        <taxon>Pseudomonadota</taxon>
        <taxon>Gammaproteobacteria</taxon>
        <taxon>Vibrionales</taxon>
        <taxon>Vibrionaceae</taxon>
        <taxon>Aliivibrio</taxon>
    </lineage>
</organism>
<keyword evidence="4" id="KW-0472">Membrane</keyword>
<dbReference type="EC" id="2.7.7.65" evidence="2"/>
<dbReference type="SMART" id="SM00267">
    <property type="entry name" value="GGDEF"/>
    <property type="match status" value="1"/>
</dbReference>